<feature type="compositionally biased region" description="Polar residues" evidence="5">
    <location>
        <begin position="10"/>
        <end position="19"/>
    </location>
</feature>
<proteinExistence type="predicted"/>
<evidence type="ECO:0000256" key="3">
    <source>
        <dbReference type="ARBA" id="ARBA00023163"/>
    </source>
</evidence>
<evidence type="ECO:0000313" key="7">
    <source>
        <dbReference type="EMBL" id="CAG5127640.1"/>
    </source>
</evidence>
<evidence type="ECO:0000256" key="1">
    <source>
        <dbReference type="ARBA" id="ARBA00004123"/>
    </source>
</evidence>
<keyword evidence="2" id="KW-0805">Transcription regulation</keyword>
<evidence type="ECO:0000313" key="8">
    <source>
        <dbReference type="Proteomes" id="UP000678393"/>
    </source>
</evidence>
<dbReference type="OrthoDB" id="49520at2759"/>
<dbReference type="PANTHER" id="PTHR31200">
    <property type="entry name" value="INO80 COMPLEX SUBUNIT C"/>
    <property type="match status" value="1"/>
</dbReference>
<gene>
    <name evidence="7" type="ORF">CUNI_LOCUS13198</name>
</gene>
<dbReference type="InterPro" id="IPR013272">
    <property type="entry name" value="Vps72/YL1_C"/>
</dbReference>
<keyword evidence="4" id="KW-0539">Nucleus</keyword>
<dbReference type="Proteomes" id="UP000678393">
    <property type="component" value="Unassembled WGS sequence"/>
</dbReference>
<keyword evidence="8" id="KW-1185">Reference proteome</keyword>
<dbReference type="InterPro" id="IPR029525">
    <property type="entry name" value="INO80C/Ies6"/>
</dbReference>
<feature type="region of interest" description="Disordered" evidence="5">
    <location>
        <begin position="1"/>
        <end position="31"/>
    </location>
</feature>
<feature type="domain" description="Vps72/YL1 C-terminal" evidence="6">
    <location>
        <begin position="180"/>
        <end position="209"/>
    </location>
</feature>
<reference evidence="7" key="1">
    <citation type="submission" date="2021-04" db="EMBL/GenBank/DDBJ databases">
        <authorList>
            <consortium name="Molecular Ecology Group"/>
        </authorList>
    </citation>
    <scope>NUCLEOTIDE SEQUENCE</scope>
</reference>
<keyword evidence="3" id="KW-0804">Transcription</keyword>
<evidence type="ECO:0000256" key="2">
    <source>
        <dbReference type="ARBA" id="ARBA00023015"/>
    </source>
</evidence>
<evidence type="ECO:0000256" key="5">
    <source>
        <dbReference type="SAM" id="MobiDB-lite"/>
    </source>
</evidence>
<comment type="subcellular location">
    <subcellularLocation>
        <location evidence="1">Nucleus</location>
    </subcellularLocation>
</comment>
<dbReference type="AlphaFoldDB" id="A0A8S3ZIX0"/>
<dbReference type="GO" id="GO:0031011">
    <property type="term" value="C:Ino80 complex"/>
    <property type="evidence" value="ECO:0007669"/>
    <property type="project" value="InterPro"/>
</dbReference>
<dbReference type="Pfam" id="PF08265">
    <property type="entry name" value="YL1_C"/>
    <property type="match status" value="1"/>
</dbReference>
<dbReference type="GO" id="GO:0006338">
    <property type="term" value="P:chromatin remodeling"/>
    <property type="evidence" value="ECO:0007669"/>
    <property type="project" value="InterPro"/>
</dbReference>
<protein>
    <recommendedName>
        <fullName evidence="6">Vps72/YL1 C-terminal domain-containing protein</fullName>
    </recommendedName>
</protein>
<comment type="caution">
    <text evidence="7">The sequence shown here is derived from an EMBL/GenBank/DDBJ whole genome shotgun (WGS) entry which is preliminary data.</text>
</comment>
<sequence>MACSKRINHSRNSMDSCDSPSPEAKRQRSNSPVLLDVMSEETSLQDDQATYISIDNDVSDFTEEIVVTIDNVEDISLVDDSFQTADSFVDPLSLVQTATSTPGGQLPSEGTVECDKPSSVFVFKDPNFVHSSKGPGGSKRTRVWKNLKQIIAAERALPWGPDDVTYGSIDAPPSFKPAKKYSDISGLEARYTDPQTKMRYANADEYRRVRMLPGDIITGCLHLRKANTLVP</sequence>
<dbReference type="SMART" id="SM00993">
    <property type="entry name" value="YL1_C"/>
    <property type="match status" value="1"/>
</dbReference>
<accession>A0A8S3ZIX0</accession>
<dbReference type="EMBL" id="CAJHNH020002757">
    <property type="protein sequence ID" value="CAG5127640.1"/>
    <property type="molecule type" value="Genomic_DNA"/>
</dbReference>
<dbReference type="PANTHER" id="PTHR31200:SF1">
    <property type="entry name" value="INO80 COMPLEX SUBUNIT C"/>
    <property type="match status" value="1"/>
</dbReference>
<name>A0A8S3ZIX0_9EUPU</name>
<evidence type="ECO:0000259" key="6">
    <source>
        <dbReference type="SMART" id="SM00993"/>
    </source>
</evidence>
<evidence type="ECO:0000256" key="4">
    <source>
        <dbReference type="ARBA" id="ARBA00023242"/>
    </source>
</evidence>
<organism evidence="7 8">
    <name type="scientific">Candidula unifasciata</name>
    <dbReference type="NCBI Taxonomy" id="100452"/>
    <lineage>
        <taxon>Eukaryota</taxon>
        <taxon>Metazoa</taxon>
        <taxon>Spiralia</taxon>
        <taxon>Lophotrochozoa</taxon>
        <taxon>Mollusca</taxon>
        <taxon>Gastropoda</taxon>
        <taxon>Heterobranchia</taxon>
        <taxon>Euthyneura</taxon>
        <taxon>Panpulmonata</taxon>
        <taxon>Eupulmonata</taxon>
        <taxon>Stylommatophora</taxon>
        <taxon>Helicina</taxon>
        <taxon>Helicoidea</taxon>
        <taxon>Geomitridae</taxon>
        <taxon>Candidula</taxon>
    </lineage>
</organism>